<reference evidence="4" key="1">
    <citation type="submission" date="2021-11" db="EMBL/GenBank/DDBJ databases">
        <authorList>
            <consortium name="Genoscope - CEA"/>
            <person name="William W."/>
        </authorList>
    </citation>
    <scope>NUCLEOTIDE SEQUENCE</scope>
</reference>
<organism evidence="4 5">
    <name type="scientific">Pelagomonas calceolata</name>
    <dbReference type="NCBI Taxonomy" id="35677"/>
    <lineage>
        <taxon>Eukaryota</taxon>
        <taxon>Sar</taxon>
        <taxon>Stramenopiles</taxon>
        <taxon>Ochrophyta</taxon>
        <taxon>Pelagophyceae</taxon>
        <taxon>Pelagomonadales</taxon>
        <taxon>Pelagomonadaceae</taxon>
        <taxon>Pelagomonas</taxon>
    </lineage>
</organism>
<dbReference type="Gene3D" id="3.40.50.1000">
    <property type="entry name" value="HAD superfamily/HAD-like"/>
    <property type="match status" value="2"/>
</dbReference>
<dbReference type="GO" id="GO:0005992">
    <property type="term" value="P:trehalose biosynthetic process"/>
    <property type="evidence" value="ECO:0007669"/>
    <property type="project" value="InterPro"/>
</dbReference>
<dbReference type="EMBL" id="CAKKNE010000004">
    <property type="protein sequence ID" value="CAH0373097.1"/>
    <property type="molecule type" value="Genomic_DNA"/>
</dbReference>
<feature type="compositionally biased region" description="Pro residues" evidence="3">
    <location>
        <begin position="104"/>
        <end position="117"/>
    </location>
</feature>
<keyword evidence="5" id="KW-1185">Reference proteome</keyword>
<name>A0A8J2SRX9_9STRA</name>
<dbReference type="SUPFAM" id="SSF53756">
    <property type="entry name" value="UDP-Glycosyltransferase/glycogen phosphorylase"/>
    <property type="match status" value="1"/>
</dbReference>
<dbReference type="GO" id="GO:0004805">
    <property type="term" value="F:trehalose-phosphatase activity"/>
    <property type="evidence" value="ECO:0007669"/>
    <property type="project" value="TreeGrafter"/>
</dbReference>
<dbReference type="InterPro" id="IPR013784">
    <property type="entry name" value="Carb-bd-like_fold"/>
</dbReference>
<dbReference type="FunFam" id="3.40.50.1000:FF:000052">
    <property type="entry name" value="Alpha,alpha-trehalose-phosphate synthase [UDP-forming] 6"/>
    <property type="match status" value="1"/>
</dbReference>
<dbReference type="SUPFAM" id="SSF56784">
    <property type="entry name" value="HAD-like"/>
    <property type="match status" value="1"/>
</dbReference>
<dbReference type="Pfam" id="PF00982">
    <property type="entry name" value="Glyco_transf_20"/>
    <property type="match status" value="1"/>
</dbReference>
<dbReference type="InterPro" id="IPR036412">
    <property type="entry name" value="HAD-like_sf"/>
</dbReference>
<dbReference type="GO" id="GO:0005829">
    <property type="term" value="C:cytosol"/>
    <property type="evidence" value="ECO:0007669"/>
    <property type="project" value="TreeGrafter"/>
</dbReference>
<dbReference type="Gene3D" id="2.60.40.10">
    <property type="entry name" value="Immunoglobulins"/>
    <property type="match status" value="1"/>
</dbReference>
<dbReference type="InterPro" id="IPR023214">
    <property type="entry name" value="HAD_sf"/>
</dbReference>
<dbReference type="GO" id="GO:0030246">
    <property type="term" value="F:carbohydrate binding"/>
    <property type="evidence" value="ECO:0007669"/>
    <property type="project" value="InterPro"/>
</dbReference>
<evidence type="ECO:0008006" key="6">
    <source>
        <dbReference type="Google" id="ProtNLM"/>
    </source>
</evidence>
<dbReference type="InterPro" id="IPR003337">
    <property type="entry name" value="Trehalose_PPase"/>
</dbReference>
<dbReference type="Proteomes" id="UP000789595">
    <property type="component" value="Unassembled WGS sequence"/>
</dbReference>
<proteinExistence type="inferred from homology"/>
<dbReference type="InterPro" id="IPR013783">
    <property type="entry name" value="Ig-like_fold"/>
</dbReference>
<dbReference type="Gene3D" id="3.40.50.2000">
    <property type="entry name" value="Glycogen Phosphorylase B"/>
    <property type="match status" value="2"/>
</dbReference>
<dbReference type="InterPro" id="IPR001830">
    <property type="entry name" value="Glyco_trans_20"/>
</dbReference>
<gene>
    <name evidence="4" type="ORF">PECAL_4P02700</name>
</gene>
<sequence length="920" mass="101248">MAQDGLYTKLHLAVRARTQPGQVVLVSGSATSDRTSGALEMVTSPDQYPIWRTPKPVIIARGVRHDYRYSIRSAHDVEAEPGHVRSVKTNTPELHKEDDFGVTPPEPPDVPLKKPSPTPGASRLVIVCYHLPVRVVRDAQNNWTASWGSSIIAKSPSESIADSRETWWAGTIHGGLNRRQLTDQDKDEIRAVLLKMNCIPVFSSNSEEGYLNYCKRILWPSFHNVTVLDQCCAAWHERAEWDQDAGSSWSAYEAMNGDFRDMLLDFLRAGDTVWVHDYYLMLLPSLLATSEPFRVDRHQSRKARIVFFLHAPFPTSQLFCALANGPKLLEGVVGADVVGFHAFEHARHFLNACTRLMGMERASVAGGITGVLHQGRTVMVVVRHVSVETDQIEQALRDEVPSHVPAIEGLIQEPSRETPNNAKRIVLCGVDPCQRLSGISLKLLAYERFLAEYPRWRGRVALVQYCLLDGTRVQDEARTLDEIKALGQRLNAQNPGSVVLIERPSGRLGMAERLALFQRSDVLVGTAIREGHTLYPSEYALARALKGRPGVILASEFSATSTLMSGAVNVNPFDVPSVAAALDTALSMDAVEKRDRLDRDLPYVKSRPSGRWTQEILEDMETVHRQVAVDEDASLAIAQRLEIGRLADAFSRSSRRFLFLDLGGTLIPKGDSVSKVLKSATKGALLRPGVRRALQALSEDPQTTVYVVSGTTPSALESLFSDLPQLSLAAANGLATSLPSQRPQTTMTSYGTDWDAVRKAALPLMKRRAAWTNGSAVLKREPGLAWSYYRADPEWGRIQALQLAQDLESILAPFDVAVAHREGMLEIVPQAMHKGHVVKKALSEALSRGEPPDFVLCVGDSLSDEKMFSSVYSYLADAPRAPLDRAFTVAVGRKASRALFYLDDDAHVGDALAALAGRAA</sequence>
<evidence type="ECO:0000313" key="4">
    <source>
        <dbReference type="EMBL" id="CAH0373097.1"/>
    </source>
</evidence>
<protein>
    <recommendedName>
        <fullName evidence="6">Trehalose-phosphatase</fullName>
    </recommendedName>
</protein>
<comment type="caution">
    <text evidence="4">The sequence shown here is derived from an EMBL/GenBank/DDBJ whole genome shotgun (WGS) entry which is preliminary data.</text>
</comment>
<comment type="similarity">
    <text evidence="2">In the C-terminal section; belongs to the trehalose phosphatase family.</text>
</comment>
<dbReference type="Pfam" id="PF02358">
    <property type="entry name" value="Trehalose_PPase"/>
    <property type="match status" value="1"/>
</dbReference>
<dbReference type="PANTHER" id="PTHR10788">
    <property type="entry name" value="TREHALOSE-6-PHOSPHATE SYNTHASE"/>
    <property type="match status" value="1"/>
</dbReference>
<dbReference type="NCBIfam" id="TIGR00685">
    <property type="entry name" value="T6PP"/>
    <property type="match status" value="1"/>
</dbReference>
<comment type="similarity">
    <text evidence="1">In the N-terminal section; belongs to the glycosyltransferase 20 family.</text>
</comment>
<dbReference type="PANTHER" id="PTHR10788:SF109">
    <property type="entry name" value="CBM20 DOMAIN-CONTAINING PROTEIN"/>
    <property type="match status" value="1"/>
</dbReference>
<evidence type="ECO:0000256" key="2">
    <source>
        <dbReference type="ARBA" id="ARBA00006330"/>
    </source>
</evidence>
<evidence type="ECO:0000313" key="5">
    <source>
        <dbReference type="Proteomes" id="UP000789595"/>
    </source>
</evidence>
<evidence type="ECO:0000256" key="1">
    <source>
        <dbReference type="ARBA" id="ARBA00005409"/>
    </source>
</evidence>
<dbReference type="OrthoDB" id="755951at2759"/>
<evidence type="ECO:0000256" key="3">
    <source>
        <dbReference type="SAM" id="MobiDB-lite"/>
    </source>
</evidence>
<accession>A0A8J2SRX9</accession>
<feature type="region of interest" description="Disordered" evidence="3">
    <location>
        <begin position="79"/>
        <end position="117"/>
    </location>
</feature>
<dbReference type="SUPFAM" id="SSF49452">
    <property type="entry name" value="Starch-binding domain-like"/>
    <property type="match status" value="1"/>
</dbReference>
<dbReference type="AlphaFoldDB" id="A0A8J2SRX9"/>